<dbReference type="STRING" id="177199.A0A420YAQ2"/>
<dbReference type="Pfam" id="PF00096">
    <property type="entry name" value="zf-C2H2"/>
    <property type="match status" value="1"/>
</dbReference>
<evidence type="ECO:0000256" key="6">
    <source>
        <dbReference type="ARBA" id="ARBA00023163"/>
    </source>
</evidence>
<gene>
    <name evidence="11" type="ORF">DL546_006808</name>
</gene>
<evidence type="ECO:0000256" key="9">
    <source>
        <dbReference type="SAM" id="MobiDB-lite"/>
    </source>
</evidence>
<evidence type="ECO:0000256" key="4">
    <source>
        <dbReference type="ARBA" id="ARBA00022833"/>
    </source>
</evidence>
<feature type="region of interest" description="Disordered" evidence="9">
    <location>
        <begin position="174"/>
        <end position="203"/>
    </location>
</feature>
<protein>
    <recommendedName>
        <fullName evidence="10">C2H2-type domain-containing protein</fullName>
    </recommendedName>
</protein>
<dbReference type="AlphaFoldDB" id="A0A420YAQ2"/>
<dbReference type="PROSITE" id="PS50157">
    <property type="entry name" value="ZINC_FINGER_C2H2_2"/>
    <property type="match status" value="2"/>
</dbReference>
<dbReference type="Proteomes" id="UP000275385">
    <property type="component" value="Unassembled WGS sequence"/>
</dbReference>
<name>A0A420YAQ2_9PEZI</name>
<feature type="domain" description="C2H2-type" evidence="10">
    <location>
        <begin position="339"/>
        <end position="368"/>
    </location>
</feature>
<keyword evidence="3 8" id="KW-0863">Zinc-finger</keyword>
<accession>A0A420YAQ2</accession>
<dbReference type="EMBL" id="QVQW01000025">
    <property type="protein sequence ID" value="RKU44963.1"/>
    <property type="molecule type" value="Genomic_DNA"/>
</dbReference>
<evidence type="ECO:0000256" key="2">
    <source>
        <dbReference type="ARBA" id="ARBA00022723"/>
    </source>
</evidence>
<evidence type="ECO:0000256" key="7">
    <source>
        <dbReference type="ARBA" id="ARBA00023242"/>
    </source>
</evidence>
<sequence>MAAQLYQAFVGKPAPAQILCPDCKKEFPDVKQLHSHMLAQMQKKDNGHLHCRECKQYFVEVDDLVAHVKATHIGPTDIACAGCLSRFPHIGDIALHIEAGKCPAISLKKLNEVRERKLMFAQELQKRHHGAYDDSKSKADATTGNHLRPKAENTVRPNPVQVVIHEHGKLGSELPSYYGSPKVEKSVKGSHSTQVQPKGPNKTAEKMSLLDDFEQPQPSTTFASLIDLLGDGTETLFNNPWSDIKSPRDPDWVDTELLSPPPVQTGAADSKPAVINRRPSTANEKPPQIAPAHPEASARSNPMDALANFGKPTSFASLHDPKTPGWNAKRYMHPIYQQYKCPMPDCFKTFKKPVQFRHHLEWHLQDAPCEYQCPGCKTMFPALSRLLYHTESNSRRCHFRDSANYNVFLNQAMGGLIDIVDEHGLGGGEKILEFAVPDQAFEDFNPEGRAGRPTEKKVVTAAWEGIQQNDMADSNWNLETEAVKSKIDYDQYKVVHPDIDDAFKNLPELGEKVAPKPAANLVTCSPLKVEAGNNLVSYSDDVAQAEARPPVRTGDEFHVHPMVKTCAKPEESVLVEDSKLYVTGRGYPVQQVEALHEGPYGMRALRAREFAEDSAGNIVGSLPDFDFYIDGKIYEPDDWIIEWCGTDPLFFPRYPDSYRTNWIPVNR</sequence>
<dbReference type="InterPro" id="IPR013087">
    <property type="entry name" value="Znf_C2H2_type"/>
</dbReference>
<evidence type="ECO:0000256" key="8">
    <source>
        <dbReference type="PROSITE-ProRule" id="PRU00042"/>
    </source>
</evidence>
<reference evidence="11 12" key="1">
    <citation type="submission" date="2018-08" db="EMBL/GenBank/DDBJ databases">
        <title>Draft genome of the lignicolous fungus Coniochaeta pulveracea.</title>
        <authorList>
            <person name="Borstlap C.J."/>
            <person name="De Witt R.N."/>
            <person name="Botha A."/>
            <person name="Volschenk H."/>
        </authorList>
    </citation>
    <scope>NUCLEOTIDE SEQUENCE [LARGE SCALE GENOMIC DNA]</scope>
    <source>
        <strain evidence="11 12">CAB683</strain>
    </source>
</reference>
<feature type="domain" description="C2H2-type" evidence="10">
    <location>
        <begin position="49"/>
        <end position="77"/>
    </location>
</feature>
<proteinExistence type="predicted"/>
<dbReference type="Gene3D" id="3.30.160.60">
    <property type="entry name" value="Classic Zinc Finger"/>
    <property type="match status" value="1"/>
</dbReference>
<dbReference type="GO" id="GO:0005634">
    <property type="term" value="C:nucleus"/>
    <property type="evidence" value="ECO:0007669"/>
    <property type="project" value="UniProtKB-SubCell"/>
</dbReference>
<dbReference type="GO" id="GO:0006357">
    <property type="term" value="P:regulation of transcription by RNA polymerase II"/>
    <property type="evidence" value="ECO:0007669"/>
    <property type="project" value="TreeGrafter"/>
</dbReference>
<evidence type="ECO:0000256" key="3">
    <source>
        <dbReference type="ARBA" id="ARBA00022771"/>
    </source>
</evidence>
<keyword evidence="5" id="KW-0805">Transcription regulation</keyword>
<organism evidence="11 12">
    <name type="scientific">Coniochaeta pulveracea</name>
    <dbReference type="NCBI Taxonomy" id="177199"/>
    <lineage>
        <taxon>Eukaryota</taxon>
        <taxon>Fungi</taxon>
        <taxon>Dikarya</taxon>
        <taxon>Ascomycota</taxon>
        <taxon>Pezizomycotina</taxon>
        <taxon>Sordariomycetes</taxon>
        <taxon>Sordariomycetidae</taxon>
        <taxon>Coniochaetales</taxon>
        <taxon>Coniochaetaceae</taxon>
        <taxon>Coniochaeta</taxon>
    </lineage>
</organism>
<evidence type="ECO:0000313" key="11">
    <source>
        <dbReference type="EMBL" id="RKU44963.1"/>
    </source>
</evidence>
<comment type="caution">
    <text evidence="11">The sequence shown here is derived from an EMBL/GenBank/DDBJ whole genome shotgun (WGS) entry which is preliminary data.</text>
</comment>
<dbReference type="GO" id="GO:0008270">
    <property type="term" value="F:zinc ion binding"/>
    <property type="evidence" value="ECO:0007669"/>
    <property type="project" value="UniProtKB-KW"/>
</dbReference>
<feature type="region of interest" description="Disordered" evidence="9">
    <location>
        <begin position="129"/>
        <end position="152"/>
    </location>
</feature>
<dbReference type="InterPro" id="IPR051061">
    <property type="entry name" value="Zinc_finger_trans_reg"/>
</dbReference>
<evidence type="ECO:0000313" key="12">
    <source>
        <dbReference type="Proteomes" id="UP000275385"/>
    </source>
</evidence>
<evidence type="ECO:0000256" key="5">
    <source>
        <dbReference type="ARBA" id="ARBA00023015"/>
    </source>
</evidence>
<feature type="region of interest" description="Disordered" evidence="9">
    <location>
        <begin position="239"/>
        <end position="303"/>
    </location>
</feature>
<comment type="subcellular location">
    <subcellularLocation>
        <location evidence="1">Nucleus</location>
    </subcellularLocation>
</comment>
<dbReference type="OrthoDB" id="5243426at2759"/>
<keyword evidence="6" id="KW-0804">Transcription</keyword>
<dbReference type="PANTHER" id="PTHR46179">
    <property type="entry name" value="ZINC FINGER PROTEIN"/>
    <property type="match status" value="1"/>
</dbReference>
<dbReference type="PROSITE" id="PS00028">
    <property type="entry name" value="ZINC_FINGER_C2H2_1"/>
    <property type="match status" value="2"/>
</dbReference>
<keyword evidence="12" id="KW-1185">Reference proteome</keyword>
<evidence type="ECO:0000259" key="10">
    <source>
        <dbReference type="PROSITE" id="PS50157"/>
    </source>
</evidence>
<evidence type="ECO:0000256" key="1">
    <source>
        <dbReference type="ARBA" id="ARBA00004123"/>
    </source>
</evidence>
<feature type="compositionally biased region" description="Basic and acidic residues" evidence="9">
    <location>
        <begin position="130"/>
        <end position="139"/>
    </location>
</feature>
<keyword evidence="2" id="KW-0479">Metal-binding</keyword>
<dbReference type="SMART" id="SM00355">
    <property type="entry name" value="ZnF_C2H2"/>
    <property type="match status" value="4"/>
</dbReference>
<keyword evidence="4" id="KW-0862">Zinc</keyword>
<keyword evidence="7" id="KW-0539">Nucleus</keyword>
<dbReference type="PANTHER" id="PTHR46179:SF13">
    <property type="entry name" value="C2H2-TYPE DOMAIN-CONTAINING PROTEIN"/>
    <property type="match status" value="1"/>
</dbReference>